<evidence type="ECO:0000256" key="4">
    <source>
        <dbReference type="ARBA" id="ARBA00022618"/>
    </source>
</evidence>
<organism evidence="11 12">
    <name type="scientific">candidate division WWE3 bacterium CG_4_10_14_0_2_um_filter_41_14</name>
    <dbReference type="NCBI Taxonomy" id="1975072"/>
    <lineage>
        <taxon>Bacteria</taxon>
        <taxon>Katanobacteria</taxon>
    </lineage>
</organism>
<keyword evidence="6 9" id="KW-0067">ATP-binding</keyword>
<evidence type="ECO:0000256" key="8">
    <source>
        <dbReference type="ARBA" id="ARBA00023306"/>
    </source>
</evidence>
<dbReference type="GO" id="GO:0022857">
    <property type="term" value="F:transmembrane transporter activity"/>
    <property type="evidence" value="ECO:0007669"/>
    <property type="project" value="TreeGrafter"/>
</dbReference>
<dbReference type="AlphaFoldDB" id="A0A2M7TIF2"/>
<dbReference type="GO" id="GO:0051301">
    <property type="term" value="P:cell division"/>
    <property type="evidence" value="ECO:0007669"/>
    <property type="project" value="UniProtKB-UniRule"/>
</dbReference>
<keyword evidence="4 9" id="KW-0132">Cell division</keyword>
<comment type="caution">
    <text evidence="11">The sequence shown here is derived from an EMBL/GenBank/DDBJ whole genome shotgun (WGS) entry which is preliminary data.</text>
</comment>
<evidence type="ECO:0000313" key="11">
    <source>
        <dbReference type="EMBL" id="PIZ46156.1"/>
    </source>
</evidence>
<dbReference type="Pfam" id="PF00005">
    <property type="entry name" value="ABC_tran"/>
    <property type="match status" value="1"/>
</dbReference>
<evidence type="ECO:0000256" key="1">
    <source>
        <dbReference type="ARBA" id="ARBA00005417"/>
    </source>
</evidence>
<dbReference type="SUPFAM" id="SSF52540">
    <property type="entry name" value="P-loop containing nucleoside triphosphate hydrolases"/>
    <property type="match status" value="1"/>
</dbReference>
<keyword evidence="3 9" id="KW-1003">Cell membrane</keyword>
<evidence type="ECO:0000256" key="5">
    <source>
        <dbReference type="ARBA" id="ARBA00022741"/>
    </source>
</evidence>
<dbReference type="InterPro" id="IPR003439">
    <property type="entry name" value="ABC_transporter-like_ATP-bd"/>
</dbReference>
<sequence length="220" mass="24647">MITFDHVTKLYDRGSVTALNDVSLDIKEKDLVVLVGPSGAGKTTLLRLLIKEENPTHGAIYFKEDDIVKLSKSKVPKLRRSIGMIFQDFKLLKTRNVYENVAFALEVTRSSTKEIGEVVPYLLDKVGLSYRAKAFPNELSTGEQQRVAIARALVHEPEVLLADEPTGNLDRKNSEQIVELLQQINDWGTTIIIATHDEYVIKTIKGRTIELDDGKVVLES</sequence>
<dbReference type="Proteomes" id="UP000228920">
    <property type="component" value="Unassembled WGS sequence"/>
</dbReference>
<name>A0A2M7TIF2_UNCKA</name>
<gene>
    <name evidence="9 11" type="primary">ftsE</name>
    <name evidence="11" type="ORF">COY32_03695</name>
</gene>
<dbReference type="Gene3D" id="3.40.50.300">
    <property type="entry name" value="P-loop containing nucleotide triphosphate hydrolases"/>
    <property type="match status" value="1"/>
</dbReference>
<dbReference type="InterPro" id="IPR027417">
    <property type="entry name" value="P-loop_NTPase"/>
</dbReference>
<dbReference type="PANTHER" id="PTHR24220:SF470">
    <property type="entry name" value="CELL DIVISION ATP-BINDING PROTEIN FTSE"/>
    <property type="match status" value="1"/>
</dbReference>
<accession>A0A2M7TIF2</accession>
<feature type="domain" description="ABC transporter" evidence="10">
    <location>
        <begin position="2"/>
        <end position="220"/>
    </location>
</feature>
<dbReference type="PROSITE" id="PS50893">
    <property type="entry name" value="ABC_TRANSPORTER_2"/>
    <property type="match status" value="1"/>
</dbReference>
<evidence type="ECO:0000259" key="10">
    <source>
        <dbReference type="PROSITE" id="PS50893"/>
    </source>
</evidence>
<dbReference type="EMBL" id="PFNL01000110">
    <property type="protein sequence ID" value="PIZ46156.1"/>
    <property type="molecule type" value="Genomic_DNA"/>
</dbReference>
<proteinExistence type="inferred from homology"/>
<evidence type="ECO:0000256" key="9">
    <source>
        <dbReference type="RuleBase" id="RU365094"/>
    </source>
</evidence>
<evidence type="ECO:0000256" key="2">
    <source>
        <dbReference type="ARBA" id="ARBA00020019"/>
    </source>
</evidence>
<dbReference type="GO" id="GO:0005524">
    <property type="term" value="F:ATP binding"/>
    <property type="evidence" value="ECO:0007669"/>
    <property type="project" value="UniProtKB-UniRule"/>
</dbReference>
<comment type="subunit">
    <text evidence="9">Homodimer. Forms a membrane-associated complex with FtsX.</text>
</comment>
<dbReference type="GO" id="GO:0005886">
    <property type="term" value="C:plasma membrane"/>
    <property type="evidence" value="ECO:0007669"/>
    <property type="project" value="UniProtKB-SubCell"/>
</dbReference>
<dbReference type="InterPro" id="IPR015854">
    <property type="entry name" value="ABC_transpr_LolD-like"/>
</dbReference>
<dbReference type="PANTHER" id="PTHR24220">
    <property type="entry name" value="IMPORT ATP-BINDING PROTEIN"/>
    <property type="match status" value="1"/>
</dbReference>
<evidence type="ECO:0000256" key="6">
    <source>
        <dbReference type="ARBA" id="ARBA00022840"/>
    </source>
</evidence>
<keyword evidence="5 9" id="KW-0547">Nucleotide-binding</keyword>
<comment type="subcellular location">
    <subcellularLocation>
        <location evidence="9">Cell membrane</location>
        <topology evidence="9">Peripheral membrane protein</topology>
        <orientation evidence="9">Cytoplasmic side</orientation>
    </subcellularLocation>
</comment>
<keyword evidence="7 9" id="KW-0472">Membrane</keyword>
<comment type="function">
    <text evidence="9">Part of the ABC transporter FtsEX involved in cellular division.</text>
</comment>
<dbReference type="SMART" id="SM00382">
    <property type="entry name" value="AAA"/>
    <property type="match status" value="1"/>
</dbReference>
<dbReference type="InterPro" id="IPR005286">
    <property type="entry name" value="Cell_div_FtsE"/>
</dbReference>
<evidence type="ECO:0000313" key="12">
    <source>
        <dbReference type="Proteomes" id="UP000228920"/>
    </source>
</evidence>
<protein>
    <recommendedName>
        <fullName evidence="2 9">Cell division ATP-binding protein FtsE</fullName>
    </recommendedName>
</protein>
<dbReference type="GO" id="GO:0016887">
    <property type="term" value="F:ATP hydrolysis activity"/>
    <property type="evidence" value="ECO:0007669"/>
    <property type="project" value="InterPro"/>
</dbReference>
<reference evidence="12" key="1">
    <citation type="submission" date="2017-09" db="EMBL/GenBank/DDBJ databases">
        <title>Depth-based differentiation of microbial function through sediment-hosted aquifers and enrichment of novel symbionts in the deep terrestrial subsurface.</title>
        <authorList>
            <person name="Probst A.J."/>
            <person name="Ladd B."/>
            <person name="Jarett J.K."/>
            <person name="Geller-Mcgrath D.E."/>
            <person name="Sieber C.M.K."/>
            <person name="Emerson J.B."/>
            <person name="Anantharaman K."/>
            <person name="Thomas B.C."/>
            <person name="Malmstrom R."/>
            <person name="Stieglmeier M."/>
            <person name="Klingl A."/>
            <person name="Woyke T."/>
            <person name="Ryan C.M."/>
            <person name="Banfield J.F."/>
        </authorList>
    </citation>
    <scope>NUCLEOTIDE SEQUENCE [LARGE SCALE GENOMIC DNA]</scope>
</reference>
<dbReference type="NCBIfam" id="TIGR02673">
    <property type="entry name" value="FtsE"/>
    <property type="match status" value="1"/>
</dbReference>
<dbReference type="FunFam" id="3.40.50.300:FF:000056">
    <property type="entry name" value="Cell division ATP-binding protein FtsE"/>
    <property type="match status" value="1"/>
</dbReference>
<evidence type="ECO:0000256" key="7">
    <source>
        <dbReference type="ARBA" id="ARBA00023136"/>
    </source>
</evidence>
<evidence type="ECO:0000256" key="3">
    <source>
        <dbReference type="ARBA" id="ARBA00022475"/>
    </source>
</evidence>
<dbReference type="InterPro" id="IPR003593">
    <property type="entry name" value="AAA+_ATPase"/>
</dbReference>
<comment type="similarity">
    <text evidence="1 9">Belongs to the ABC transporter superfamily.</text>
</comment>
<keyword evidence="8 9" id="KW-0131">Cell cycle</keyword>